<dbReference type="InterPro" id="IPR002491">
    <property type="entry name" value="ABC_transptr_periplasmic_BD"/>
</dbReference>
<evidence type="ECO:0000259" key="4">
    <source>
        <dbReference type="PROSITE" id="PS01124"/>
    </source>
</evidence>
<organism evidence="6 7">
    <name type="scientific">Paenibacillus spongiae</name>
    <dbReference type="NCBI Taxonomy" id="2909671"/>
    <lineage>
        <taxon>Bacteria</taxon>
        <taxon>Bacillati</taxon>
        <taxon>Bacillota</taxon>
        <taxon>Bacilli</taxon>
        <taxon>Bacillales</taxon>
        <taxon>Paenibacillaceae</taxon>
        <taxon>Paenibacillus</taxon>
    </lineage>
</organism>
<dbReference type="PROSITE" id="PS00041">
    <property type="entry name" value="HTH_ARAC_FAMILY_1"/>
    <property type="match status" value="1"/>
</dbReference>
<dbReference type="PRINTS" id="PR00032">
    <property type="entry name" value="HTHARAC"/>
</dbReference>
<evidence type="ECO:0000256" key="1">
    <source>
        <dbReference type="ARBA" id="ARBA00023015"/>
    </source>
</evidence>
<evidence type="ECO:0000313" key="7">
    <source>
        <dbReference type="Proteomes" id="UP001057877"/>
    </source>
</evidence>
<dbReference type="EMBL" id="CP091430">
    <property type="protein sequence ID" value="UVI27451.1"/>
    <property type="molecule type" value="Genomic_DNA"/>
</dbReference>
<dbReference type="SUPFAM" id="SSF51215">
    <property type="entry name" value="Regulatory protein AraC"/>
    <property type="match status" value="1"/>
</dbReference>
<evidence type="ECO:0000313" key="6">
    <source>
        <dbReference type="EMBL" id="UVI27451.1"/>
    </source>
</evidence>
<proteinExistence type="predicted"/>
<sequence length="538" mass="62504">MRTKESLSPNYRSIVHVLLDIRYIVQPSDGRQNGQVNADYSMLVMTGGTGTIIMDGSEFHLERGRCFIVKPGTAFITVSEAKRGLSYYQFLFKIWDLHRTDECEQINGSQFFYEGEISCRPFSQCIEIVEAIYRNRHTKEELEAFYNHVRFQELLRFLFQQNRSDQSSLLKRQAVENSIEHIQQHYQMPWTVEQLADLADVARWHYTRIFKEITGQIPLDYLNGVRIDRASQLLLTTDDRLFDIAQHVGFNNEYYFNRRFKQKLGITPGQYRRHHRNHTRVFAPFLEDFVVALGITPVVQCSHSKWGKQDYLGLHHVPVIDLAADDVDTLSRYKPDFIMLDKGMDKWMSYDQLGMLAPTYHINHPEEDWRMTLQRTAELLGKSGMVQEIITQYEQKAHAAKQALMRSVRGQTVAFLRISALGISLYSGPDHGYTGPVLYKDLGLAPHPLVGELTKNIRKIVLEGEWLERLDADHLFITFDKRHSITEGEERKILQSQSWLELPAVMNGFVYEVDFLTWMNYGILSHGKKIDDVMKVLA</sequence>
<dbReference type="InterPro" id="IPR018060">
    <property type="entry name" value="HTH_AraC"/>
</dbReference>
<reference evidence="6" key="1">
    <citation type="submission" date="2022-01" db="EMBL/GenBank/DDBJ databases">
        <title>Paenibacillus spongiae sp. nov., isolated from marine sponge.</title>
        <authorList>
            <person name="Li Z."/>
            <person name="Zhang M."/>
        </authorList>
    </citation>
    <scope>NUCLEOTIDE SEQUENCE</scope>
    <source>
        <strain evidence="6">PHS-Z3</strain>
    </source>
</reference>
<dbReference type="Gene3D" id="1.10.10.60">
    <property type="entry name" value="Homeodomain-like"/>
    <property type="match status" value="2"/>
</dbReference>
<dbReference type="Pfam" id="PF12833">
    <property type="entry name" value="HTH_18"/>
    <property type="match status" value="1"/>
</dbReference>
<dbReference type="InterPro" id="IPR037923">
    <property type="entry name" value="HTH-like"/>
</dbReference>
<dbReference type="Proteomes" id="UP001057877">
    <property type="component" value="Chromosome"/>
</dbReference>
<keyword evidence="7" id="KW-1185">Reference proteome</keyword>
<feature type="domain" description="Fe/B12 periplasmic-binding" evidence="5">
    <location>
        <begin position="278"/>
        <end position="538"/>
    </location>
</feature>
<keyword evidence="1" id="KW-0805">Transcription regulation</keyword>
<dbReference type="InterPro" id="IPR020449">
    <property type="entry name" value="Tscrpt_reg_AraC-type_HTH"/>
</dbReference>
<feature type="domain" description="HTH araC/xylS-type" evidence="4">
    <location>
        <begin position="176"/>
        <end position="274"/>
    </location>
</feature>
<dbReference type="SMART" id="SM00342">
    <property type="entry name" value="HTH_ARAC"/>
    <property type="match status" value="1"/>
</dbReference>
<dbReference type="PANTHER" id="PTHR43280">
    <property type="entry name" value="ARAC-FAMILY TRANSCRIPTIONAL REGULATOR"/>
    <property type="match status" value="1"/>
</dbReference>
<evidence type="ECO:0000256" key="3">
    <source>
        <dbReference type="ARBA" id="ARBA00023163"/>
    </source>
</evidence>
<evidence type="ECO:0000256" key="2">
    <source>
        <dbReference type="ARBA" id="ARBA00023125"/>
    </source>
</evidence>
<evidence type="ECO:0000259" key="5">
    <source>
        <dbReference type="PROSITE" id="PS50983"/>
    </source>
</evidence>
<name>A0ABY5S0S7_9BACL</name>
<dbReference type="InterPro" id="IPR009057">
    <property type="entry name" value="Homeodomain-like_sf"/>
</dbReference>
<dbReference type="Gene3D" id="3.40.50.1980">
    <property type="entry name" value="Nitrogenase molybdenum iron protein domain"/>
    <property type="match status" value="2"/>
</dbReference>
<keyword evidence="3" id="KW-0804">Transcription</keyword>
<dbReference type="RefSeq" id="WP_258383539.1">
    <property type="nucleotide sequence ID" value="NZ_CP091430.1"/>
</dbReference>
<dbReference type="InterPro" id="IPR018062">
    <property type="entry name" value="HTH_AraC-typ_CS"/>
</dbReference>
<dbReference type="Pfam" id="PF01497">
    <property type="entry name" value="Peripla_BP_2"/>
    <property type="match status" value="1"/>
</dbReference>
<accession>A0ABY5S0S7</accession>
<dbReference type="PROSITE" id="PS50983">
    <property type="entry name" value="FE_B12_PBP"/>
    <property type="match status" value="1"/>
</dbReference>
<keyword evidence="2" id="KW-0238">DNA-binding</keyword>
<gene>
    <name evidence="6" type="ORF">L1F29_18445</name>
</gene>
<protein>
    <submittedName>
        <fullName evidence="6">AraC family transcriptional regulator</fullName>
    </submittedName>
</protein>
<dbReference type="SUPFAM" id="SSF53807">
    <property type="entry name" value="Helical backbone' metal receptor"/>
    <property type="match status" value="1"/>
</dbReference>
<dbReference type="PROSITE" id="PS01124">
    <property type="entry name" value="HTH_ARAC_FAMILY_2"/>
    <property type="match status" value="1"/>
</dbReference>
<dbReference type="PANTHER" id="PTHR43280:SF28">
    <property type="entry name" value="HTH-TYPE TRANSCRIPTIONAL ACTIVATOR RHAS"/>
    <property type="match status" value="1"/>
</dbReference>
<dbReference type="SUPFAM" id="SSF46689">
    <property type="entry name" value="Homeodomain-like"/>
    <property type="match status" value="2"/>
</dbReference>